<dbReference type="InterPro" id="IPR016527">
    <property type="entry name" value="ORC4"/>
</dbReference>
<dbReference type="AlphaFoldDB" id="A0A165ISM2"/>
<evidence type="ECO:0000256" key="5">
    <source>
        <dbReference type="ARBA" id="ARBA00023125"/>
    </source>
</evidence>
<dbReference type="PRINTS" id="PR00929">
    <property type="entry name" value="ATHOOK"/>
</dbReference>
<dbReference type="InterPro" id="IPR017956">
    <property type="entry name" value="AT_hook_DNA-bd_motif"/>
</dbReference>
<dbReference type="Gene3D" id="3.40.50.300">
    <property type="entry name" value="P-loop containing nucleotide triphosphate hydrolases"/>
    <property type="match status" value="1"/>
</dbReference>
<dbReference type="GO" id="GO:0003688">
    <property type="term" value="F:DNA replication origin binding"/>
    <property type="evidence" value="ECO:0007669"/>
    <property type="project" value="TreeGrafter"/>
</dbReference>
<feature type="compositionally biased region" description="Low complexity" evidence="7">
    <location>
        <begin position="806"/>
        <end position="829"/>
    </location>
</feature>
<dbReference type="Proteomes" id="UP000076632">
    <property type="component" value="Unassembled WGS sequence"/>
</dbReference>
<comment type="similarity">
    <text evidence="2">Belongs to the ORC4 family.</text>
</comment>
<dbReference type="Pfam" id="PF14629">
    <property type="entry name" value="ORC4_C"/>
    <property type="match status" value="2"/>
</dbReference>
<feature type="region of interest" description="Disordered" evidence="7">
    <location>
        <begin position="280"/>
        <end position="344"/>
    </location>
</feature>
<dbReference type="InterPro" id="IPR003593">
    <property type="entry name" value="AAA+_ATPase"/>
</dbReference>
<dbReference type="InterPro" id="IPR041664">
    <property type="entry name" value="AAA_16"/>
</dbReference>
<dbReference type="SMART" id="SM00382">
    <property type="entry name" value="AAA"/>
    <property type="match status" value="1"/>
</dbReference>
<dbReference type="RefSeq" id="XP_018190881.1">
    <property type="nucleotide sequence ID" value="XM_018335798.1"/>
</dbReference>
<reference evidence="9 10" key="1">
    <citation type="journal article" date="2016" name="Fungal Biol.">
        <title>The genome of Xylona heveae provides a window into fungal endophytism.</title>
        <authorList>
            <person name="Gazis R."/>
            <person name="Kuo A."/>
            <person name="Riley R."/>
            <person name="LaButti K."/>
            <person name="Lipzen A."/>
            <person name="Lin J."/>
            <person name="Amirebrahimi M."/>
            <person name="Hesse C.N."/>
            <person name="Spatafora J.W."/>
            <person name="Henrissat B."/>
            <person name="Hainaut M."/>
            <person name="Grigoriev I.V."/>
            <person name="Hibbett D.S."/>
        </authorList>
    </citation>
    <scope>NUCLEOTIDE SEQUENCE [LARGE SCALE GENOMIC DNA]</scope>
    <source>
        <strain evidence="9 10">TC161</strain>
    </source>
</reference>
<dbReference type="InterPro" id="IPR032705">
    <property type="entry name" value="ORC4_C"/>
</dbReference>
<evidence type="ECO:0000256" key="3">
    <source>
        <dbReference type="ARBA" id="ARBA00019083"/>
    </source>
</evidence>
<accession>A0A165ISM2</accession>
<keyword evidence="6" id="KW-0539">Nucleus</keyword>
<proteinExistence type="inferred from homology"/>
<dbReference type="SUPFAM" id="SSF52540">
    <property type="entry name" value="P-loop containing nucleoside triphosphate hydrolases"/>
    <property type="match status" value="1"/>
</dbReference>
<evidence type="ECO:0000256" key="1">
    <source>
        <dbReference type="ARBA" id="ARBA00004123"/>
    </source>
</evidence>
<dbReference type="GO" id="GO:0005664">
    <property type="term" value="C:nuclear origin of replication recognition complex"/>
    <property type="evidence" value="ECO:0007669"/>
    <property type="project" value="TreeGrafter"/>
</dbReference>
<dbReference type="EMBL" id="KV407455">
    <property type="protein sequence ID" value="KZF25326.1"/>
    <property type="molecule type" value="Genomic_DNA"/>
</dbReference>
<dbReference type="SMART" id="SM00384">
    <property type="entry name" value="AT_hook"/>
    <property type="match status" value="2"/>
</dbReference>
<feature type="compositionally biased region" description="Polar residues" evidence="7">
    <location>
        <begin position="72"/>
        <end position="101"/>
    </location>
</feature>
<dbReference type="FunFam" id="3.40.50.300:FF:001597">
    <property type="entry name" value="Origin recognition complex subunit Orc4"/>
    <property type="match status" value="1"/>
</dbReference>
<dbReference type="OrthoDB" id="343623at2759"/>
<evidence type="ECO:0000259" key="8">
    <source>
        <dbReference type="SMART" id="SM00382"/>
    </source>
</evidence>
<keyword evidence="10" id="KW-1185">Reference proteome</keyword>
<dbReference type="InParanoid" id="A0A165ISM2"/>
<protein>
    <recommendedName>
        <fullName evidence="3">Origin recognition complex subunit 4</fullName>
    </recommendedName>
</protein>
<evidence type="ECO:0000313" key="9">
    <source>
        <dbReference type="EMBL" id="KZF25326.1"/>
    </source>
</evidence>
<sequence length="904" mass="98986">MDESPRSSKRRRLSAEEKSFAGASPLRPHGKARNDDQIRPAPENVAELEQITRAIPESNGHSEYKATESRSNDGNTQIDTIIVTSQLENGNSEPVETTQISEIAHALNGTSQAQDSPAKRKRGRPRKQLQSQTSAENTSQKGTPKNRKGQTDSRSSPVNASPRLSLEQGSKDVTSSKFPGQDAELENGDVEVSTPSRRREKRKAAVAAARSWNESTENHRNNSAEDRISPHPSEDESGGVHNYSEEMSKLPAKKLVGILTPSKRKHGTPKKIVTFGNVNQGDAGLDLGFKDIPKETRSTEQRPVDDVASNDRPAPSPANLDPSTIGTPKRKRGRPPKRTGESMLPYADDLTVNGVDLRGYDGMDLDVDAENSRLETTRSLFEGIEDLSEKLDVLQKVLMQRITGRGGMRVIGHETEYRKVHQLVKQTVVAGEGNSMLVIGARGTGKTVLVESVISSLKREHDEEFHVIRLDGFFQTDDRLALREIWRQLGREMDEEEAMTKSSNYADTLSSFLALLSHPSELSETEEAGQTSKSVVFIINEFDLFAAHPRQTLLYNLFDIAQSRKAPIAVIGATTRVDIMESLEKRVKSRFSHRYVHLSPPPNIPAFWEICRYFLSIERDQLDELEQNDRAILDSPGGLKLIEAWKMMMNDLYTNDIHFRAHLHRIFYQSKSIRAFLNSALVPISSITTSSLPVRGVAFIENDLLPPDSKLHLLPGLSDLALSMLIAAARLDVILDTDVCNFNMAYDQYCSLAAKAKVQSFTTSSYSSLAMSPGGGLRTGAGSAASDHGTPSRASPYGTPSRSGYGTPSTSAPTTPSRSNTNTTTTISTAGGTTVKLWPRHLALAAWETLLDVELLVPASASVGALAAVAGRAGRMVRVDVALEEIAPSVPGLTGLLAKWCREI</sequence>
<feature type="compositionally biased region" description="Polar residues" evidence="7">
    <location>
        <begin position="128"/>
        <end position="143"/>
    </location>
</feature>
<dbReference type="STRING" id="1328760.A0A165ISM2"/>
<feature type="compositionally biased region" description="Polar residues" evidence="7">
    <location>
        <begin position="167"/>
        <end position="178"/>
    </location>
</feature>
<name>A0A165ISM2_XYLHT</name>
<evidence type="ECO:0000256" key="7">
    <source>
        <dbReference type="SAM" id="MobiDB-lite"/>
    </source>
</evidence>
<dbReference type="GeneID" id="28900935"/>
<keyword evidence="4" id="KW-0235">DNA replication</keyword>
<organism evidence="9 10">
    <name type="scientific">Xylona heveae (strain CBS 132557 / TC161)</name>
    <dbReference type="NCBI Taxonomy" id="1328760"/>
    <lineage>
        <taxon>Eukaryota</taxon>
        <taxon>Fungi</taxon>
        <taxon>Dikarya</taxon>
        <taxon>Ascomycota</taxon>
        <taxon>Pezizomycotina</taxon>
        <taxon>Xylonomycetes</taxon>
        <taxon>Xylonales</taxon>
        <taxon>Xylonaceae</taxon>
        <taxon>Xylona</taxon>
    </lineage>
</organism>
<evidence type="ECO:0000313" key="10">
    <source>
        <dbReference type="Proteomes" id="UP000076632"/>
    </source>
</evidence>
<comment type="subcellular location">
    <subcellularLocation>
        <location evidence="1">Nucleus</location>
    </subcellularLocation>
</comment>
<dbReference type="GO" id="GO:0006270">
    <property type="term" value="P:DNA replication initiation"/>
    <property type="evidence" value="ECO:0007669"/>
    <property type="project" value="TreeGrafter"/>
</dbReference>
<feature type="compositionally biased region" description="Basic and acidic residues" evidence="7">
    <location>
        <begin position="288"/>
        <end position="305"/>
    </location>
</feature>
<dbReference type="PANTHER" id="PTHR12087:SF0">
    <property type="entry name" value="ORIGIN RECOGNITION COMPLEX SUBUNIT 4"/>
    <property type="match status" value="1"/>
</dbReference>
<dbReference type="InterPro" id="IPR027417">
    <property type="entry name" value="P-loop_NTPase"/>
</dbReference>
<evidence type="ECO:0000256" key="4">
    <source>
        <dbReference type="ARBA" id="ARBA00022705"/>
    </source>
</evidence>
<feature type="compositionally biased region" description="Basic and acidic residues" evidence="7">
    <location>
        <begin position="60"/>
        <end position="71"/>
    </location>
</feature>
<dbReference type="Pfam" id="PF13191">
    <property type="entry name" value="AAA_16"/>
    <property type="match status" value="1"/>
</dbReference>
<evidence type="ECO:0000256" key="2">
    <source>
        <dbReference type="ARBA" id="ARBA00005334"/>
    </source>
</evidence>
<gene>
    <name evidence="9" type="ORF">L228DRAFT_280574</name>
</gene>
<feature type="compositionally biased region" description="Basic and acidic residues" evidence="7">
    <location>
        <begin position="216"/>
        <end position="234"/>
    </location>
</feature>
<evidence type="ECO:0000256" key="6">
    <source>
        <dbReference type="ARBA" id="ARBA00023242"/>
    </source>
</evidence>
<feature type="region of interest" description="Disordered" evidence="7">
    <location>
        <begin position="777"/>
        <end position="829"/>
    </location>
</feature>
<feature type="compositionally biased region" description="Basic residues" evidence="7">
    <location>
        <begin position="328"/>
        <end position="337"/>
    </location>
</feature>
<feature type="domain" description="AAA+ ATPase" evidence="8">
    <location>
        <begin position="432"/>
        <end position="601"/>
    </location>
</feature>
<keyword evidence="5" id="KW-0238">DNA-binding</keyword>
<dbReference type="PANTHER" id="PTHR12087">
    <property type="entry name" value="ORIGIN RECOGNITION COMPLEX SUBUNIT 4"/>
    <property type="match status" value="1"/>
</dbReference>
<feature type="region of interest" description="Disordered" evidence="7">
    <location>
        <begin position="1"/>
        <end position="242"/>
    </location>
</feature>